<keyword evidence="3 7" id="KW-0808">Transferase</keyword>
<dbReference type="Gene3D" id="3.40.50.150">
    <property type="entry name" value="Vaccinia Virus protein VP39"/>
    <property type="match status" value="1"/>
</dbReference>
<dbReference type="GO" id="GO:0003886">
    <property type="term" value="F:DNA (cytosine-5-)-methyltransferase activity"/>
    <property type="evidence" value="ECO:0007669"/>
    <property type="project" value="UniProtKB-EC"/>
</dbReference>
<keyword evidence="2 7" id="KW-0489">Methyltransferase</keyword>
<evidence type="ECO:0000313" key="10">
    <source>
        <dbReference type="Proteomes" id="UP000529417"/>
    </source>
</evidence>
<gene>
    <name evidence="9" type="ORF">HUK65_17150</name>
</gene>
<dbReference type="InterPro" id="IPR029063">
    <property type="entry name" value="SAM-dependent_MTases_sf"/>
</dbReference>
<dbReference type="PROSITE" id="PS51679">
    <property type="entry name" value="SAM_MT_C5"/>
    <property type="match status" value="1"/>
</dbReference>
<evidence type="ECO:0000256" key="3">
    <source>
        <dbReference type="ARBA" id="ARBA00022679"/>
    </source>
</evidence>
<evidence type="ECO:0000256" key="2">
    <source>
        <dbReference type="ARBA" id="ARBA00022603"/>
    </source>
</evidence>
<dbReference type="GO" id="GO:0044027">
    <property type="term" value="P:negative regulation of gene expression via chromosomal CpG island methylation"/>
    <property type="evidence" value="ECO:0007669"/>
    <property type="project" value="TreeGrafter"/>
</dbReference>
<dbReference type="GO" id="GO:0009307">
    <property type="term" value="P:DNA restriction-modification system"/>
    <property type="evidence" value="ECO:0007669"/>
    <property type="project" value="UniProtKB-KW"/>
</dbReference>
<reference evidence="9 10" key="1">
    <citation type="journal article" date="2000" name="Arch. Microbiol.">
        <title>Rhodobaca bogoriensis gen. nov. and sp. nov., an alkaliphilic purple nonsulfur bacterium from African Rift Valley soda lakes.</title>
        <authorList>
            <person name="Milford A.D."/>
            <person name="Achenbach L.A."/>
            <person name="Jung D.O."/>
            <person name="Madigan M.T."/>
        </authorList>
    </citation>
    <scope>NUCLEOTIDE SEQUENCE [LARGE SCALE GENOMIC DNA]</scope>
    <source>
        <strain evidence="9 10">2376</strain>
    </source>
</reference>
<keyword evidence="4 7" id="KW-0949">S-adenosyl-L-methionine</keyword>
<accession>A0A7Z0I2N6</accession>
<keyword evidence="10" id="KW-1185">Reference proteome</keyword>
<dbReference type="SUPFAM" id="SSF53335">
    <property type="entry name" value="S-adenosyl-L-methionine-dependent methyltransferases"/>
    <property type="match status" value="1"/>
</dbReference>
<dbReference type="EC" id="2.1.1.37" evidence="1"/>
<comment type="similarity">
    <text evidence="7 8">Belongs to the class I-like SAM-binding methyltransferase superfamily. C5-methyltransferase family.</text>
</comment>
<comment type="catalytic activity">
    <reaction evidence="6">
        <text>a 2'-deoxycytidine in DNA + S-adenosyl-L-methionine = a 5-methyl-2'-deoxycytidine in DNA + S-adenosyl-L-homocysteine + H(+)</text>
        <dbReference type="Rhea" id="RHEA:13681"/>
        <dbReference type="Rhea" id="RHEA-COMP:11369"/>
        <dbReference type="Rhea" id="RHEA-COMP:11370"/>
        <dbReference type="ChEBI" id="CHEBI:15378"/>
        <dbReference type="ChEBI" id="CHEBI:57856"/>
        <dbReference type="ChEBI" id="CHEBI:59789"/>
        <dbReference type="ChEBI" id="CHEBI:85452"/>
        <dbReference type="ChEBI" id="CHEBI:85454"/>
        <dbReference type="EC" id="2.1.1.37"/>
    </reaction>
</comment>
<dbReference type="NCBIfam" id="TIGR00675">
    <property type="entry name" value="dcm"/>
    <property type="match status" value="1"/>
</dbReference>
<comment type="caution">
    <text evidence="9">The sequence shown here is derived from an EMBL/GenBank/DDBJ whole genome shotgun (WGS) entry which is preliminary data.</text>
</comment>
<keyword evidence="5" id="KW-0680">Restriction system</keyword>
<evidence type="ECO:0000256" key="4">
    <source>
        <dbReference type="ARBA" id="ARBA00022691"/>
    </source>
</evidence>
<feature type="active site" evidence="7">
    <location>
        <position position="78"/>
    </location>
</feature>
<evidence type="ECO:0000256" key="7">
    <source>
        <dbReference type="PROSITE-ProRule" id="PRU01016"/>
    </source>
</evidence>
<proteinExistence type="inferred from homology"/>
<organism evidence="9 10">
    <name type="scientific">Rhabdonatronobacter sediminivivens</name>
    <dbReference type="NCBI Taxonomy" id="2743469"/>
    <lineage>
        <taxon>Bacteria</taxon>
        <taxon>Pseudomonadati</taxon>
        <taxon>Pseudomonadota</taxon>
        <taxon>Alphaproteobacteria</taxon>
        <taxon>Rhodobacterales</taxon>
        <taxon>Paracoccaceae</taxon>
        <taxon>Rhabdonatronobacter</taxon>
    </lineage>
</organism>
<evidence type="ECO:0000313" key="9">
    <source>
        <dbReference type="EMBL" id="NYS26710.1"/>
    </source>
</evidence>
<sequence length="344" mass="38455">MVKCISIFSGAGGLDVGAKNAGANIVACVENDADAAETLRLNRTDSNNPEIFEADVQNVDFTQLRHDEPTILIGGPPCQPFSKNGYWVKNDNRLIDEDPRNMIGQFLRAVSDLQPSGFIFENVESILHPTNIATFERFLAEARALGYTCTVFRANSADFGVPQKRKRVFVFGVWKAKSPIPQPHPTHGNPAKPELMNGFQPYTGVGEFIAKYSSDKFHEPQEDATNGNYFYELTHVPPGKNYIALSKLKGYDGRKFRTGGRFWNFLHKLHPEEPSITIAAQPGPWVGPFHWDNRRLRVPEVAAIQTFPSGYKFFGNRRSVQKQIGNAVPCLLGEKMVAHLIEHL</sequence>
<dbReference type="InterPro" id="IPR001525">
    <property type="entry name" value="C5_MeTfrase"/>
</dbReference>
<protein>
    <recommendedName>
        <fullName evidence="1">DNA (cytosine-5-)-methyltransferase</fullName>
        <ecNumber evidence="1">2.1.1.37</ecNumber>
    </recommendedName>
</protein>
<evidence type="ECO:0000256" key="5">
    <source>
        <dbReference type="ARBA" id="ARBA00022747"/>
    </source>
</evidence>
<evidence type="ECO:0000256" key="8">
    <source>
        <dbReference type="RuleBase" id="RU000416"/>
    </source>
</evidence>
<dbReference type="GO" id="GO:0003677">
    <property type="term" value="F:DNA binding"/>
    <property type="evidence" value="ECO:0007669"/>
    <property type="project" value="TreeGrafter"/>
</dbReference>
<dbReference type="InterPro" id="IPR050390">
    <property type="entry name" value="C5-Methyltransferase"/>
</dbReference>
<dbReference type="Gene3D" id="3.90.120.10">
    <property type="entry name" value="DNA Methylase, subunit A, domain 2"/>
    <property type="match status" value="1"/>
</dbReference>
<dbReference type="PANTHER" id="PTHR10629">
    <property type="entry name" value="CYTOSINE-SPECIFIC METHYLTRANSFERASE"/>
    <property type="match status" value="1"/>
</dbReference>
<dbReference type="PANTHER" id="PTHR10629:SF52">
    <property type="entry name" value="DNA (CYTOSINE-5)-METHYLTRANSFERASE 1"/>
    <property type="match status" value="1"/>
</dbReference>
<evidence type="ECO:0000256" key="6">
    <source>
        <dbReference type="ARBA" id="ARBA00047422"/>
    </source>
</evidence>
<evidence type="ECO:0000256" key="1">
    <source>
        <dbReference type="ARBA" id="ARBA00011975"/>
    </source>
</evidence>
<dbReference type="PRINTS" id="PR00105">
    <property type="entry name" value="C5METTRFRASE"/>
</dbReference>
<dbReference type="RefSeq" id="WP_179907503.1">
    <property type="nucleotide sequence ID" value="NZ_JACBXS010000064.1"/>
</dbReference>
<dbReference type="GO" id="GO:0032259">
    <property type="term" value="P:methylation"/>
    <property type="evidence" value="ECO:0007669"/>
    <property type="project" value="UniProtKB-KW"/>
</dbReference>
<dbReference type="EMBL" id="JACBXS010000064">
    <property type="protein sequence ID" value="NYS26710.1"/>
    <property type="molecule type" value="Genomic_DNA"/>
</dbReference>
<name>A0A7Z0I2N6_9RHOB</name>
<dbReference type="Proteomes" id="UP000529417">
    <property type="component" value="Unassembled WGS sequence"/>
</dbReference>
<dbReference type="AlphaFoldDB" id="A0A7Z0I2N6"/>
<dbReference type="Pfam" id="PF00145">
    <property type="entry name" value="DNA_methylase"/>
    <property type="match status" value="1"/>
</dbReference>